<feature type="non-terminal residue" evidence="4">
    <location>
        <position position="103"/>
    </location>
</feature>
<evidence type="ECO:0000256" key="1">
    <source>
        <dbReference type="PROSITE-ProRule" id="PRU00285"/>
    </source>
</evidence>
<sequence length="103" mass="11773">MPSAFDLGAPLSRLKASVPAVNIKENEKNYLLELAVPGLKKEDSNISYENEHLVIASERKTEAQEEKDQVTRREFHYASFQRSFFLPEEKADIDNINAQYKDG</sequence>
<dbReference type="PANTHER" id="PTHR11527">
    <property type="entry name" value="HEAT-SHOCK PROTEIN 20 FAMILY MEMBER"/>
    <property type="match status" value="1"/>
</dbReference>
<dbReference type="Proteomes" id="UP000199403">
    <property type="component" value="Unassembled WGS sequence"/>
</dbReference>
<dbReference type="Pfam" id="PF00011">
    <property type="entry name" value="HSP20"/>
    <property type="match status" value="1"/>
</dbReference>
<protein>
    <submittedName>
        <fullName evidence="4">HSP20 family protein</fullName>
    </submittedName>
</protein>
<dbReference type="CDD" id="cd06464">
    <property type="entry name" value="ACD_sHsps-like"/>
    <property type="match status" value="1"/>
</dbReference>
<dbReference type="InterPro" id="IPR031107">
    <property type="entry name" value="Small_HSP"/>
</dbReference>
<evidence type="ECO:0000313" key="5">
    <source>
        <dbReference type="Proteomes" id="UP000199403"/>
    </source>
</evidence>
<dbReference type="InterPro" id="IPR008978">
    <property type="entry name" value="HSP20-like_chaperone"/>
</dbReference>
<comment type="similarity">
    <text evidence="1 2">Belongs to the small heat shock protein (HSP20) family.</text>
</comment>
<reference evidence="5" key="1">
    <citation type="submission" date="2016-10" db="EMBL/GenBank/DDBJ databases">
        <authorList>
            <person name="Varghese N."/>
            <person name="Submissions S."/>
        </authorList>
    </citation>
    <scope>NUCLEOTIDE SEQUENCE [LARGE SCALE GENOMIC DNA]</scope>
    <source>
        <strain evidence="5">IBRC-M 10761</strain>
    </source>
</reference>
<dbReference type="AlphaFoldDB" id="A0A1H6YXF3"/>
<dbReference type="EMBL" id="FNZH01000004">
    <property type="protein sequence ID" value="SEJ45066.1"/>
    <property type="molecule type" value="Genomic_DNA"/>
</dbReference>
<keyword evidence="5" id="KW-1185">Reference proteome</keyword>
<accession>A0A1H6YXF3</accession>
<dbReference type="SUPFAM" id="SSF49764">
    <property type="entry name" value="HSP20-like chaperones"/>
    <property type="match status" value="1"/>
</dbReference>
<gene>
    <name evidence="4" type="ORF">SAMN05192553_1041</name>
</gene>
<evidence type="ECO:0000259" key="3">
    <source>
        <dbReference type="PROSITE" id="PS01031"/>
    </source>
</evidence>
<organism evidence="4 5">
    <name type="scientific">Cyclobacterium xiamenense</name>
    <dbReference type="NCBI Taxonomy" id="1297121"/>
    <lineage>
        <taxon>Bacteria</taxon>
        <taxon>Pseudomonadati</taxon>
        <taxon>Bacteroidota</taxon>
        <taxon>Cytophagia</taxon>
        <taxon>Cytophagales</taxon>
        <taxon>Cyclobacteriaceae</taxon>
        <taxon>Cyclobacterium</taxon>
    </lineage>
</organism>
<dbReference type="STRING" id="1416801.SAMN05192553_1041"/>
<dbReference type="Gene3D" id="2.60.40.790">
    <property type="match status" value="1"/>
</dbReference>
<feature type="domain" description="SHSP" evidence="3">
    <location>
        <begin position="12"/>
        <end position="103"/>
    </location>
</feature>
<dbReference type="PROSITE" id="PS01031">
    <property type="entry name" value="SHSP"/>
    <property type="match status" value="1"/>
</dbReference>
<evidence type="ECO:0000313" key="4">
    <source>
        <dbReference type="EMBL" id="SEJ45066.1"/>
    </source>
</evidence>
<evidence type="ECO:0000256" key="2">
    <source>
        <dbReference type="RuleBase" id="RU003616"/>
    </source>
</evidence>
<dbReference type="InterPro" id="IPR002068">
    <property type="entry name" value="A-crystallin/Hsp20_dom"/>
</dbReference>
<name>A0A1H6YXF3_9BACT</name>
<proteinExistence type="inferred from homology"/>